<evidence type="ECO:0000313" key="5">
    <source>
        <dbReference type="Proteomes" id="UP001599542"/>
    </source>
</evidence>
<dbReference type="SUPFAM" id="SSF51445">
    <property type="entry name" value="(Trans)glycosidases"/>
    <property type="match status" value="1"/>
</dbReference>
<feature type="domain" description="RNA polymerase sigma-70 region 2" evidence="2">
    <location>
        <begin position="28"/>
        <end position="92"/>
    </location>
</feature>
<sequence>MPHTRRSGPDSGTVTAARAGDRRALEELVAQSLPLVYNIVGRALNGHADTDDVVQETLLRAVRGLSDLRDPAAFRSWLVAIAVRQVRNRQQDRAAALDRSARLEDAEAIPDPALDFAGLTILRLGLTEQRREIAEATRWLDPDDRELLALWWLKETGELEQADLVSALGLSSGHAAVRTGRMKKQLELSRLVVRALAADPRCPALDAAATGWNGTPAPLWRKRLARHVRDCERCAGTRHGLLPAERLLYGLPLLAVPPTLDPARILAGFDGLNGPDGPDGPDAGGTGTGTGTDQGSGQGPGGHRGRSRGRAGHRRASSGVPKPVLGGAAAALVAAAVLIGAELTPGQADPRAASTVPSAAAAAALPTAADAAVPPLPDATSSAVSSAASPSPSASPSPAARSSAPPSSAPSPSVERPAPPAGIATSARKGVGVWSFDGVSQALAASGAGWYYTWAPQHPGITTPASASFVPMIWGASSVTDGALAQARANGPYLLGFNEPDMASQSNMTVDQALDLWPKLMQAGQTLGSPAVAYGADTPGGWLDRFMSGAAAKGYRVDFIALHWYGGDFRTPQAVQQLTSYLEAVHQRYHKPIWLTEYALIDFSQGTRFPTADQQAAFVTASTEALDALPYLQRYAWFGLGADPAKPSSGLFTDGTTPTAAGRAYQAAR</sequence>
<evidence type="ECO:0000259" key="3">
    <source>
        <dbReference type="Pfam" id="PF11790"/>
    </source>
</evidence>
<dbReference type="PANTHER" id="PTHR34154:SF3">
    <property type="entry name" value="ALKALI-SENSITIVE LINKAGE PROTEIN 1"/>
    <property type="match status" value="1"/>
</dbReference>
<dbReference type="InterPro" id="IPR024655">
    <property type="entry name" value="Asl1_glyco_hydro_catalytic"/>
</dbReference>
<comment type="caution">
    <text evidence="4">The sequence shown here is derived from an EMBL/GenBank/DDBJ whole genome shotgun (WGS) entry which is preliminary data.</text>
</comment>
<evidence type="ECO:0000256" key="1">
    <source>
        <dbReference type="SAM" id="MobiDB-lite"/>
    </source>
</evidence>
<feature type="compositionally biased region" description="Polar residues" evidence="1">
    <location>
        <begin position="650"/>
        <end position="659"/>
    </location>
</feature>
<dbReference type="Pfam" id="PF11790">
    <property type="entry name" value="Glyco_hydro_cc"/>
    <property type="match status" value="1"/>
</dbReference>
<dbReference type="RefSeq" id="WP_380321541.1">
    <property type="nucleotide sequence ID" value="NZ_JBHYPW010000014.1"/>
</dbReference>
<evidence type="ECO:0000313" key="4">
    <source>
        <dbReference type="EMBL" id="MFE1354947.1"/>
    </source>
</evidence>
<dbReference type="InterPro" id="IPR013325">
    <property type="entry name" value="RNA_pol_sigma_r2"/>
</dbReference>
<feature type="compositionally biased region" description="Gly residues" evidence="1">
    <location>
        <begin position="282"/>
        <end position="302"/>
    </location>
</feature>
<dbReference type="Gene3D" id="1.10.1740.10">
    <property type="match status" value="1"/>
</dbReference>
<feature type="region of interest" description="Disordered" evidence="1">
    <location>
        <begin position="270"/>
        <end position="323"/>
    </location>
</feature>
<dbReference type="Gene3D" id="3.20.20.80">
    <property type="entry name" value="Glycosidases"/>
    <property type="match status" value="1"/>
</dbReference>
<gene>
    <name evidence="4" type="ORF">ACFW6T_23460</name>
</gene>
<dbReference type="InterPro" id="IPR053183">
    <property type="entry name" value="ASL1"/>
</dbReference>
<feature type="compositionally biased region" description="Basic residues" evidence="1">
    <location>
        <begin position="303"/>
        <end position="316"/>
    </location>
</feature>
<keyword evidence="5" id="KW-1185">Reference proteome</keyword>
<protein>
    <submittedName>
        <fullName evidence="4">Sigma-70 family RNA polymerase sigma factor</fullName>
    </submittedName>
</protein>
<feature type="domain" description="Asl1-like glycosyl hydrolase catalytic" evidence="3">
    <location>
        <begin position="445"/>
        <end position="665"/>
    </location>
</feature>
<dbReference type="NCBIfam" id="TIGR02937">
    <property type="entry name" value="sigma70-ECF"/>
    <property type="match status" value="1"/>
</dbReference>
<dbReference type="Pfam" id="PF04542">
    <property type="entry name" value="Sigma70_r2"/>
    <property type="match status" value="1"/>
</dbReference>
<evidence type="ECO:0000259" key="2">
    <source>
        <dbReference type="Pfam" id="PF04542"/>
    </source>
</evidence>
<feature type="region of interest" description="Disordered" evidence="1">
    <location>
        <begin position="649"/>
        <end position="669"/>
    </location>
</feature>
<organism evidence="4 5">
    <name type="scientific">Kitasatospora phosalacinea</name>
    <dbReference type="NCBI Taxonomy" id="2065"/>
    <lineage>
        <taxon>Bacteria</taxon>
        <taxon>Bacillati</taxon>
        <taxon>Actinomycetota</taxon>
        <taxon>Actinomycetes</taxon>
        <taxon>Kitasatosporales</taxon>
        <taxon>Streptomycetaceae</taxon>
        <taxon>Kitasatospora</taxon>
    </lineage>
</organism>
<feature type="region of interest" description="Disordered" evidence="1">
    <location>
        <begin position="376"/>
        <end position="423"/>
    </location>
</feature>
<reference evidence="4 5" key="1">
    <citation type="submission" date="2024-09" db="EMBL/GenBank/DDBJ databases">
        <title>The Natural Products Discovery Center: Release of the First 8490 Sequenced Strains for Exploring Actinobacteria Biosynthetic Diversity.</title>
        <authorList>
            <person name="Kalkreuter E."/>
            <person name="Kautsar S.A."/>
            <person name="Yang D."/>
            <person name="Bader C.D."/>
            <person name="Teijaro C.N."/>
            <person name="Fluegel L."/>
            <person name="Davis C.M."/>
            <person name="Simpson J.R."/>
            <person name="Lauterbach L."/>
            <person name="Steele A.D."/>
            <person name="Gui C."/>
            <person name="Meng S."/>
            <person name="Li G."/>
            <person name="Viehrig K."/>
            <person name="Ye F."/>
            <person name="Su P."/>
            <person name="Kiefer A.F."/>
            <person name="Nichols A."/>
            <person name="Cepeda A.J."/>
            <person name="Yan W."/>
            <person name="Fan B."/>
            <person name="Jiang Y."/>
            <person name="Adhikari A."/>
            <person name="Zheng C.-J."/>
            <person name="Schuster L."/>
            <person name="Cowan T.M."/>
            <person name="Smanski M.J."/>
            <person name="Chevrette M.G."/>
            <person name="De Carvalho L.P.S."/>
            <person name="Shen B."/>
        </authorList>
    </citation>
    <scope>NUCLEOTIDE SEQUENCE [LARGE SCALE GENOMIC DNA]</scope>
    <source>
        <strain evidence="4 5">NPDC058753</strain>
    </source>
</reference>
<dbReference type="EMBL" id="JBHYPX010000052">
    <property type="protein sequence ID" value="MFE1354947.1"/>
    <property type="molecule type" value="Genomic_DNA"/>
</dbReference>
<proteinExistence type="predicted"/>
<dbReference type="PANTHER" id="PTHR34154">
    <property type="entry name" value="ALKALI-SENSITIVE LINKAGE PROTEIN 1"/>
    <property type="match status" value="1"/>
</dbReference>
<dbReference type="SUPFAM" id="SSF88946">
    <property type="entry name" value="Sigma2 domain of RNA polymerase sigma factors"/>
    <property type="match status" value="1"/>
</dbReference>
<accession>A0ABW6GQB8</accession>
<feature type="compositionally biased region" description="Low complexity" evidence="1">
    <location>
        <begin position="376"/>
        <end position="416"/>
    </location>
</feature>
<dbReference type="InterPro" id="IPR017853">
    <property type="entry name" value="GH"/>
</dbReference>
<dbReference type="InterPro" id="IPR014284">
    <property type="entry name" value="RNA_pol_sigma-70_dom"/>
</dbReference>
<dbReference type="InterPro" id="IPR007627">
    <property type="entry name" value="RNA_pol_sigma70_r2"/>
</dbReference>
<dbReference type="Proteomes" id="UP001599542">
    <property type="component" value="Unassembled WGS sequence"/>
</dbReference>
<name>A0ABW6GQB8_9ACTN</name>